<feature type="region of interest" description="Disordered" evidence="1">
    <location>
        <begin position="326"/>
        <end position="354"/>
    </location>
</feature>
<dbReference type="InterPro" id="IPR009574">
    <property type="entry name" value="DUF1189"/>
</dbReference>
<dbReference type="STRING" id="87541.AWM71_05100"/>
<name>A0A133XT92_9LACT</name>
<dbReference type="AlphaFoldDB" id="A0A133XT92"/>
<organism evidence="3 4">
    <name type="scientific">Aerococcus christensenii</name>
    <dbReference type="NCBI Taxonomy" id="87541"/>
    <lineage>
        <taxon>Bacteria</taxon>
        <taxon>Bacillati</taxon>
        <taxon>Bacillota</taxon>
        <taxon>Bacilli</taxon>
        <taxon>Lactobacillales</taxon>
        <taxon>Aerococcaceae</taxon>
        <taxon>Aerococcus</taxon>
    </lineage>
</organism>
<dbReference type="Proteomes" id="UP000070422">
    <property type="component" value="Unassembled WGS sequence"/>
</dbReference>
<dbReference type="OrthoDB" id="2134424at2"/>
<evidence type="ECO:0000256" key="1">
    <source>
        <dbReference type="SAM" id="MobiDB-lite"/>
    </source>
</evidence>
<proteinExistence type="predicted"/>
<evidence type="ECO:0008006" key="5">
    <source>
        <dbReference type="Google" id="ProtNLM"/>
    </source>
</evidence>
<comment type="caution">
    <text evidence="3">The sequence shown here is derived from an EMBL/GenBank/DDBJ whole genome shotgun (WGS) entry which is preliminary data.</text>
</comment>
<feature type="transmembrane region" description="Helical" evidence="2">
    <location>
        <begin position="241"/>
        <end position="260"/>
    </location>
</feature>
<feature type="transmembrane region" description="Helical" evidence="2">
    <location>
        <begin position="41"/>
        <end position="57"/>
    </location>
</feature>
<accession>A0A133XT92</accession>
<sequence length="354" mass="41118">MIRFAKRDIGGCIMKLLILFQISFFSLKRVLTIYIKRMESWAFFLLLTLFLTLPVYFPTYKAMTVLEDNGQSIIASLPDFTIENQKLKTDNHSPFINQTDLITYAYDPNDTLSEDTLRKQNPQGLILMTQSSRVLVSFLGHTRTLPYSTYENKLSSQEQKDLIYSFSHLSRWVYVLAFFAIFTFFGLQIALIAVLISWISSQTTFSKNSHLTFEARFVYALLAIGPVVLFTALATGAGYPIPFYFSFIFLVGLIRLLLFFERFKNVTITPEFTKHFKRFLKISDDLDIDAMNFLDKLKKYQINHKEDFDKKEDFIKKGESMIDKILDSDDNDNIKESDPSDKDSSKEKKEPKDF</sequence>
<keyword evidence="2" id="KW-0812">Transmembrane</keyword>
<gene>
    <name evidence="3" type="ORF">HMPREF3187_01468</name>
</gene>
<feature type="transmembrane region" description="Helical" evidence="2">
    <location>
        <begin position="172"/>
        <end position="196"/>
    </location>
</feature>
<keyword evidence="2" id="KW-0472">Membrane</keyword>
<dbReference type="Pfam" id="PF06691">
    <property type="entry name" value="DUF1189"/>
    <property type="match status" value="1"/>
</dbReference>
<dbReference type="EMBL" id="LSCQ01000083">
    <property type="protein sequence ID" value="KXB34155.1"/>
    <property type="molecule type" value="Genomic_DNA"/>
</dbReference>
<evidence type="ECO:0000313" key="4">
    <source>
        <dbReference type="Proteomes" id="UP000070422"/>
    </source>
</evidence>
<dbReference type="PATRIC" id="fig|87541.4.peg.1454"/>
<evidence type="ECO:0000256" key="2">
    <source>
        <dbReference type="SAM" id="Phobius"/>
    </source>
</evidence>
<feature type="transmembrane region" description="Helical" evidence="2">
    <location>
        <begin position="217"/>
        <end position="235"/>
    </location>
</feature>
<keyword evidence="2" id="KW-1133">Transmembrane helix</keyword>
<evidence type="ECO:0000313" key="3">
    <source>
        <dbReference type="EMBL" id="KXB34155.1"/>
    </source>
</evidence>
<protein>
    <recommendedName>
        <fullName evidence="5">DUF1189 domain-containing protein</fullName>
    </recommendedName>
</protein>
<reference evidence="3 4" key="1">
    <citation type="submission" date="2016-01" db="EMBL/GenBank/DDBJ databases">
        <authorList>
            <person name="Oliw E.H."/>
        </authorList>
    </citation>
    <scope>NUCLEOTIDE SEQUENCE [LARGE SCALE GENOMIC DNA]</scope>
    <source>
        <strain evidence="3 4">KA00635</strain>
    </source>
</reference>